<dbReference type="PANTHER" id="PTHR37740">
    <property type="entry name" value="OS02G0193500 PROTEIN"/>
    <property type="match status" value="1"/>
</dbReference>
<name>A0A103YGM3_CYNCS</name>
<protein>
    <submittedName>
        <fullName evidence="3">Uncharacterized protein</fullName>
    </submittedName>
</protein>
<keyword evidence="1" id="KW-0175">Coiled coil</keyword>
<feature type="region of interest" description="Disordered" evidence="2">
    <location>
        <begin position="1"/>
        <end position="33"/>
    </location>
</feature>
<dbReference type="Proteomes" id="UP000243975">
    <property type="component" value="Unassembled WGS sequence"/>
</dbReference>
<evidence type="ECO:0000256" key="1">
    <source>
        <dbReference type="SAM" id="Coils"/>
    </source>
</evidence>
<dbReference type="AlphaFoldDB" id="A0A103YGM3"/>
<sequence>PSKRSSKKEAPQTFQQQEKSNSDSLPDSSTGDEYRSLRRKYLLLEEESFNLGRETKDIQDAVNSLEEEKLSLLDELVVLEGLVDPSELDASRRLP</sequence>
<gene>
    <name evidence="3" type="ORF">Ccrd_012924</name>
</gene>
<dbReference type="EMBL" id="LEKV01001096">
    <property type="protein sequence ID" value="KVI08708.1"/>
    <property type="molecule type" value="Genomic_DNA"/>
</dbReference>
<dbReference type="STRING" id="59895.A0A103YGM3"/>
<feature type="compositionally biased region" description="Polar residues" evidence="2">
    <location>
        <begin position="12"/>
        <end position="31"/>
    </location>
</feature>
<dbReference type="PANTHER" id="PTHR37740:SF1">
    <property type="entry name" value="OS02G0193500 PROTEIN"/>
    <property type="match status" value="1"/>
</dbReference>
<feature type="non-terminal residue" evidence="3">
    <location>
        <position position="1"/>
    </location>
</feature>
<organism evidence="3 4">
    <name type="scientific">Cynara cardunculus var. scolymus</name>
    <name type="common">Globe artichoke</name>
    <name type="synonym">Cynara scolymus</name>
    <dbReference type="NCBI Taxonomy" id="59895"/>
    <lineage>
        <taxon>Eukaryota</taxon>
        <taxon>Viridiplantae</taxon>
        <taxon>Streptophyta</taxon>
        <taxon>Embryophyta</taxon>
        <taxon>Tracheophyta</taxon>
        <taxon>Spermatophyta</taxon>
        <taxon>Magnoliopsida</taxon>
        <taxon>eudicotyledons</taxon>
        <taxon>Gunneridae</taxon>
        <taxon>Pentapetalae</taxon>
        <taxon>asterids</taxon>
        <taxon>campanulids</taxon>
        <taxon>Asterales</taxon>
        <taxon>Asteraceae</taxon>
        <taxon>Carduoideae</taxon>
        <taxon>Cardueae</taxon>
        <taxon>Carduinae</taxon>
        <taxon>Cynara</taxon>
    </lineage>
</organism>
<keyword evidence="4" id="KW-1185">Reference proteome</keyword>
<proteinExistence type="predicted"/>
<evidence type="ECO:0000256" key="2">
    <source>
        <dbReference type="SAM" id="MobiDB-lite"/>
    </source>
</evidence>
<dbReference type="Gramene" id="KVI08708">
    <property type="protein sequence ID" value="KVI08708"/>
    <property type="gene ID" value="Ccrd_012924"/>
</dbReference>
<reference evidence="3 4" key="1">
    <citation type="journal article" date="2016" name="Sci. Rep.">
        <title>The genome sequence of the outbreeding globe artichoke constructed de novo incorporating a phase-aware low-pass sequencing strategy of F1 progeny.</title>
        <authorList>
            <person name="Scaglione D."/>
            <person name="Reyes-Chin-Wo S."/>
            <person name="Acquadro A."/>
            <person name="Froenicke L."/>
            <person name="Portis E."/>
            <person name="Beitel C."/>
            <person name="Tirone M."/>
            <person name="Mauro R."/>
            <person name="Lo Monaco A."/>
            <person name="Mauromicale G."/>
            <person name="Faccioli P."/>
            <person name="Cattivelli L."/>
            <person name="Rieseberg L."/>
            <person name="Michelmore R."/>
            <person name="Lanteri S."/>
        </authorList>
    </citation>
    <scope>NUCLEOTIDE SEQUENCE [LARGE SCALE GENOMIC DNA]</scope>
    <source>
        <strain evidence="3">2C</strain>
    </source>
</reference>
<evidence type="ECO:0000313" key="4">
    <source>
        <dbReference type="Proteomes" id="UP000243975"/>
    </source>
</evidence>
<comment type="caution">
    <text evidence="3">The sequence shown here is derived from an EMBL/GenBank/DDBJ whole genome shotgun (WGS) entry which is preliminary data.</text>
</comment>
<evidence type="ECO:0000313" key="3">
    <source>
        <dbReference type="EMBL" id="KVI08708.1"/>
    </source>
</evidence>
<feature type="coiled-coil region" evidence="1">
    <location>
        <begin position="55"/>
        <end position="82"/>
    </location>
</feature>
<accession>A0A103YGM3</accession>
<dbReference type="OMA" id="MEICWNT"/>